<dbReference type="KEGG" id="mpl:Mpal_0918"/>
<protein>
    <submittedName>
        <fullName evidence="1">Uncharacterized protein</fullName>
    </submittedName>
</protein>
<evidence type="ECO:0000313" key="2">
    <source>
        <dbReference type="Proteomes" id="UP000002457"/>
    </source>
</evidence>
<proteinExistence type="predicted"/>
<organism evidence="1 2">
    <name type="scientific">Methanosphaerula palustris (strain ATCC BAA-1556 / DSM 19958 / E1-9c)</name>
    <dbReference type="NCBI Taxonomy" id="521011"/>
    <lineage>
        <taxon>Archaea</taxon>
        <taxon>Methanobacteriati</taxon>
        <taxon>Methanobacteriota</taxon>
        <taxon>Stenosarchaea group</taxon>
        <taxon>Methanomicrobia</taxon>
        <taxon>Methanomicrobiales</taxon>
        <taxon>Methanoregulaceae</taxon>
        <taxon>Methanosphaerula</taxon>
    </lineage>
</organism>
<name>B8GGL7_METPE</name>
<sequence>MRSVYQSMLSYSSLTQTPAEDKGFVRSINLMQGPNERNNIPDCAWQSMDNPKLMYKMAKQLKFSHKQFCELVDCSMNGKSSRNFILLKGL</sequence>
<evidence type="ECO:0000313" key="1">
    <source>
        <dbReference type="EMBL" id="ACL16272.1"/>
    </source>
</evidence>
<keyword evidence="2" id="KW-1185">Reference proteome</keyword>
<dbReference type="eggNOG" id="arCOG08222">
    <property type="taxonomic scope" value="Archaea"/>
</dbReference>
<dbReference type="HOGENOM" id="CLU_2433901_0_0_2"/>
<gene>
    <name evidence="1" type="ordered locus">Mpal_0918</name>
</gene>
<dbReference type="Proteomes" id="UP000002457">
    <property type="component" value="Chromosome"/>
</dbReference>
<reference evidence="1 2" key="1">
    <citation type="journal article" date="2015" name="Genome Announc.">
        <title>Complete Genome Sequence of Methanosphaerula palustris E1-9CT, a Hydrogenotrophic Methanogen Isolated from a Minerotrophic Fen Peatland.</title>
        <authorList>
            <person name="Cadillo-Quiroz H."/>
            <person name="Browne P."/>
            <person name="Kyrpides N."/>
            <person name="Woyke T."/>
            <person name="Goodwin L."/>
            <person name="Detter C."/>
            <person name="Yavitt J.B."/>
            <person name="Zinder S.H."/>
        </authorList>
    </citation>
    <scope>NUCLEOTIDE SEQUENCE [LARGE SCALE GENOMIC DNA]</scope>
    <source>
        <strain evidence="2">ATCC BAA-1556 / DSM 19958 / E1-9c</strain>
    </source>
</reference>
<dbReference type="AlphaFoldDB" id="B8GGL7"/>
<dbReference type="EMBL" id="CP001338">
    <property type="protein sequence ID" value="ACL16272.1"/>
    <property type="molecule type" value="Genomic_DNA"/>
</dbReference>
<accession>B8GGL7</accession>